<proteinExistence type="predicted"/>
<organism evidence="2 3">
    <name type="scientific">Defluviitalea saccharophila</name>
    <dbReference type="NCBI Taxonomy" id="879970"/>
    <lineage>
        <taxon>Bacteria</taxon>
        <taxon>Bacillati</taxon>
        <taxon>Bacillota</taxon>
        <taxon>Clostridia</taxon>
        <taxon>Lachnospirales</taxon>
        <taxon>Defluviitaleaceae</taxon>
        <taxon>Defluviitalea</taxon>
    </lineage>
</organism>
<dbReference type="EMBL" id="CP121687">
    <property type="protein sequence ID" value="WZL70787.1"/>
    <property type="molecule type" value="Genomic_DNA"/>
</dbReference>
<feature type="domain" description="Glutaredoxin" evidence="1">
    <location>
        <begin position="4"/>
        <end position="63"/>
    </location>
</feature>
<dbReference type="Pfam" id="PF00462">
    <property type="entry name" value="Glutaredoxin"/>
    <property type="match status" value="1"/>
</dbReference>
<dbReference type="SUPFAM" id="SSF52833">
    <property type="entry name" value="Thioredoxin-like"/>
    <property type="match status" value="1"/>
</dbReference>
<dbReference type="PROSITE" id="PS51354">
    <property type="entry name" value="GLUTAREDOXIN_2"/>
    <property type="match status" value="1"/>
</dbReference>
<dbReference type="InterPro" id="IPR051548">
    <property type="entry name" value="Grx-like_ET"/>
</dbReference>
<accession>A0ABZ2Y9V1</accession>
<evidence type="ECO:0000313" key="3">
    <source>
        <dbReference type="Proteomes" id="UP001486565"/>
    </source>
</evidence>
<dbReference type="CDD" id="cd02976">
    <property type="entry name" value="NrdH"/>
    <property type="match status" value="1"/>
</dbReference>
<evidence type="ECO:0000259" key="1">
    <source>
        <dbReference type="Pfam" id="PF00462"/>
    </source>
</evidence>
<dbReference type="PANTHER" id="PTHR34386">
    <property type="entry name" value="GLUTAREDOXIN"/>
    <property type="match status" value="1"/>
</dbReference>
<name>A0ABZ2Y9V1_9FIRM</name>
<dbReference type="Proteomes" id="UP001486565">
    <property type="component" value="Chromosome"/>
</dbReference>
<dbReference type="PROSITE" id="PS00195">
    <property type="entry name" value="GLUTAREDOXIN_1"/>
    <property type="match status" value="1"/>
</dbReference>
<reference evidence="2 3" key="1">
    <citation type="submission" date="2023-03" db="EMBL/GenBank/DDBJ databases">
        <title>Novel Species.</title>
        <authorList>
            <person name="Ma S."/>
        </authorList>
    </citation>
    <scope>NUCLEOTIDE SEQUENCE [LARGE SCALE GENOMIC DNA]</scope>
    <source>
        <strain evidence="2 3">LIND6LT2</strain>
    </source>
</reference>
<evidence type="ECO:0000313" key="2">
    <source>
        <dbReference type="EMBL" id="WZL70787.1"/>
    </source>
</evidence>
<sequence length="77" mass="8565">MNNITVYSTPTCPYCYMVKDYLKKNNFEYTDINVAVDQAAASEMVKKSGQMGVPVIDIDGNIVIGFDRPKIDNLLGL</sequence>
<dbReference type="InterPro" id="IPR011767">
    <property type="entry name" value="GLR_AS"/>
</dbReference>
<keyword evidence="3" id="KW-1185">Reference proteome</keyword>
<protein>
    <submittedName>
        <fullName evidence="2">Glutaredoxin domain-containing protein</fullName>
    </submittedName>
</protein>
<dbReference type="NCBIfam" id="TIGR02196">
    <property type="entry name" value="GlrX_YruB"/>
    <property type="match status" value="1"/>
</dbReference>
<dbReference type="InterPro" id="IPR036249">
    <property type="entry name" value="Thioredoxin-like_sf"/>
</dbReference>
<dbReference type="InterPro" id="IPR002109">
    <property type="entry name" value="Glutaredoxin"/>
</dbReference>
<dbReference type="InterPro" id="IPR011911">
    <property type="entry name" value="GlrX_YruB"/>
</dbReference>
<dbReference type="RefSeq" id="WP_341877744.1">
    <property type="nucleotide sequence ID" value="NZ_CP121687.1"/>
</dbReference>
<dbReference type="Gene3D" id="3.40.30.10">
    <property type="entry name" value="Glutaredoxin"/>
    <property type="match status" value="1"/>
</dbReference>
<gene>
    <name evidence="2" type="ORF">QBE51_04505</name>
</gene>
<dbReference type="PANTHER" id="PTHR34386:SF1">
    <property type="entry name" value="GLUTAREDOXIN-LIKE PROTEIN NRDH"/>
    <property type="match status" value="1"/>
</dbReference>